<feature type="region of interest" description="Disordered" evidence="1">
    <location>
        <begin position="1"/>
        <end position="147"/>
    </location>
</feature>
<dbReference type="EMBL" id="JAGTJQ010000007">
    <property type="protein sequence ID" value="KAH7027712.1"/>
    <property type="molecule type" value="Genomic_DNA"/>
</dbReference>
<protein>
    <recommendedName>
        <fullName evidence="2">Helix-turn-helix domain-containing protein</fullName>
    </recommendedName>
</protein>
<sequence>MDPQAFPSSGRSSNNNNADIDPNHHTNAAFSQRLRQMGVATPNPTLSNSSTVNSHGGFSRNNNNNSSNNASRFVQDPSLSRETPATTTKQQQQQQPSPTTVSTNKTSTSSLGSPRDSSRPLPTGRATTTSTQQQQGGRGGGGNSNSTTLNALQVRKELAERAQHEFERGGNVDREFLDVNTLRQILVLAERGGGGGGDVDAAQIEKRLNLKKGVVARLVGGKAKGVFGPLEV</sequence>
<feature type="compositionally biased region" description="Polar residues" evidence="1">
    <location>
        <begin position="25"/>
        <end position="34"/>
    </location>
</feature>
<feature type="compositionally biased region" description="Polar residues" evidence="1">
    <location>
        <begin position="1"/>
        <end position="18"/>
    </location>
</feature>
<reference evidence="3" key="1">
    <citation type="journal article" date="2021" name="Nat. Commun.">
        <title>Genetic determinants of endophytism in the Arabidopsis root mycobiome.</title>
        <authorList>
            <person name="Mesny F."/>
            <person name="Miyauchi S."/>
            <person name="Thiergart T."/>
            <person name="Pickel B."/>
            <person name="Atanasova L."/>
            <person name="Karlsson M."/>
            <person name="Huettel B."/>
            <person name="Barry K.W."/>
            <person name="Haridas S."/>
            <person name="Chen C."/>
            <person name="Bauer D."/>
            <person name="Andreopoulos W."/>
            <person name="Pangilinan J."/>
            <person name="LaButti K."/>
            <person name="Riley R."/>
            <person name="Lipzen A."/>
            <person name="Clum A."/>
            <person name="Drula E."/>
            <person name="Henrissat B."/>
            <person name="Kohler A."/>
            <person name="Grigoriev I.V."/>
            <person name="Martin F.M."/>
            <person name="Hacquard S."/>
        </authorList>
    </citation>
    <scope>NUCLEOTIDE SEQUENCE</scope>
    <source>
        <strain evidence="3">MPI-CAGE-CH-0230</strain>
    </source>
</reference>
<comment type="caution">
    <text evidence="3">The sequence shown here is derived from an EMBL/GenBank/DDBJ whole genome shotgun (WGS) entry which is preliminary data.</text>
</comment>
<proteinExistence type="predicted"/>
<dbReference type="Pfam" id="PF22943">
    <property type="entry name" value="HTH_68"/>
    <property type="match status" value="1"/>
</dbReference>
<dbReference type="RefSeq" id="XP_046010511.1">
    <property type="nucleotide sequence ID" value="XM_046154505.1"/>
</dbReference>
<dbReference type="AlphaFoldDB" id="A0A9P9BL49"/>
<feature type="compositionally biased region" description="Low complexity" evidence="1">
    <location>
        <begin position="53"/>
        <end position="73"/>
    </location>
</feature>
<feature type="compositionally biased region" description="Low complexity" evidence="1">
    <location>
        <begin position="123"/>
        <end position="135"/>
    </location>
</feature>
<dbReference type="InterPro" id="IPR054448">
    <property type="entry name" value="HTH_put_ascomycetes"/>
</dbReference>
<dbReference type="Proteomes" id="UP000756346">
    <property type="component" value="Unassembled WGS sequence"/>
</dbReference>
<gene>
    <name evidence="3" type="ORF">B0I36DRAFT_327716</name>
</gene>
<name>A0A9P9BL49_9PEZI</name>
<feature type="compositionally biased region" description="Polar residues" evidence="1">
    <location>
        <begin position="42"/>
        <end position="52"/>
    </location>
</feature>
<evidence type="ECO:0000313" key="3">
    <source>
        <dbReference type="EMBL" id="KAH7027712.1"/>
    </source>
</evidence>
<organism evidence="3 4">
    <name type="scientific">Microdochium trichocladiopsis</name>
    <dbReference type="NCBI Taxonomy" id="1682393"/>
    <lineage>
        <taxon>Eukaryota</taxon>
        <taxon>Fungi</taxon>
        <taxon>Dikarya</taxon>
        <taxon>Ascomycota</taxon>
        <taxon>Pezizomycotina</taxon>
        <taxon>Sordariomycetes</taxon>
        <taxon>Xylariomycetidae</taxon>
        <taxon>Xylariales</taxon>
        <taxon>Microdochiaceae</taxon>
        <taxon>Microdochium</taxon>
    </lineage>
</organism>
<feature type="compositionally biased region" description="Low complexity" evidence="1">
    <location>
        <begin position="83"/>
        <end position="110"/>
    </location>
</feature>
<evidence type="ECO:0000313" key="4">
    <source>
        <dbReference type="Proteomes" id="UP000756346"/>
    </source>
</evidence>
<accession>A0A9P9BL49</accession>
<keyword evidence="4" id="KW-1185">Reference proteome</keyword>
<dbReference type="OrthoDB" id="4085451at2759"/>
<dbReference type="GeneID" id="70184051"/>
<evidence type="ECO:0000256" key="1">
    <source>
        <dbReference type="SAM" id="MobiDB-lite"/>
    </source>
</evidence>
<feature type="domain" description="Helix-turn-helix" evidence="2">
    <location>
        <begin position="176"/>
        <end position="220"/>
    </location>
</feature>
<evidence type="ECO:0000259" key="2">
    <source>
        <dbReference type="Pfam" id="PF22943"/>
    </source>
</evidence>